<accession>A0A3M7P361</accession>
<proteinExistence type="predicted"/>
<dbReference type="Proteomes" id="UP000276133">
    <property type="component" value="Unassembled WGS sequence"/>
</dbReference>
<comment type="caution">
    <text evidence="1">The sequence shown here is derived from an EMBL/GenBank/DDBJ whole genome shotgun (WGS) entry which is preliminary data.</text>
</comment>
<protein>
    <submittedName>
        <fullName evidence="1">Uncharacterized protein</fullName>
    </submittedName>
</protein>
<gene>
    <name evidence="1" type="ORF">BpHYR1_008583</name>
</gene>
<dbReference type="EMBL" id="REGN01013759">
    <property type="protein sequence ID" value="RMZ93505.1"/>
    <property type="molecule type" value="Genomic_DNA"/>
</dbReference>
<dbReference type="AlphaFoldDB" id="A0A3M7P361"/>
<organism evidence="1 2">
    <name type="scientific">Brachionus plicatilis</name>
    <name type="common">Marine rotifer</name>
    <name type="synonym">Brachionus muelleri</name>
    <dbReference type="NCBI Taxonomy" id="10195"/>
    <lineage>
        <taxon>Eukaryota</taxon>
        <taxon>Metazoa</taxon>
        <taxon>Spiralia</taxon>
        <taxon>Gnathifera</taxon>
        <taxon>Rotifera</taxon>
        <taxon>Eurotatoria</taxon>
        <taxon>Monogononta</taxon>
        <taxon>Pseudotrocha</taxon>
        <taxon>Ploima</taxon>
        <taxon>Brachionidae</taxon>
        <taxon>Brachionus</taxon>
    </lineage>
</organism>
<sequence>MDLEQIETDLSLKLEAGQTAGYLDFVHCITEI</sequence>
<feature type="non-terminal residue" evidence="1">
    <location>
        <position position="32"/>
    </location>
</feature>
<evidence type="ECO:0000313" key="1">
    <source>
        <dbReference type="EMBL" id="RMZ93505.1"/>
    </source>
</evidence>
<keyword evidence="2" id="KW-1185">Reference proteome</keyword>
<reference evidence="1 2" key="1">
    <citation type="journal article" date="2018" name="Sci. Rep.">
        <title>Genomic signatures of local adaptation to the degree of environmental predictability in rotifers.</title>
        <authorList>
            <person name="Franch-Gras L."/>
            <person name="Hahn C."/>
            <person name="Garcia-Roger E.M."/>
            <person name="Carmona M.J."/>
            <person name="Serra M."/>
            <person name="Gomez A."/>
        </authorList>
    </citation>
    <scope>NUCLEOTIDE SEQUENCE [LARGE SCALE GENOMIC DNA]</scope>
    <source>
        <strain evidence="1">HYR1</strain>
    </source>
</reference>
<evidence type="ECO:0000313" key="2">
    <source>
        <dbReference type="Proteomes" id="UP000276133"/>
    </source>
</evidence>
<name>A0A3M7P361_BRAPC</name>